<keyword evidence="2" id="KW-0378">Hydrolase</keyword>
<evidence type="ECO:0000313" key="4">
    <source>
        <dbReference type="Proteomes" id="UP001060164"/>
    </source>
</evidence>
<reference evidence="3" key="1">
    <citation type="journal article" date="2022" name="Cell">
        <title>Design, construction, and in vivo augmentation of a complex gut microbiome.</title>
        <authorList>
            <person name="Cheng A.G."/>
            <person name="Ho P.Y."/>
            <person name="Aranda-Diaz A."/>
            <person name="Jain S."/>
            <person name="Yu F.B."/>
            <person name="Meng X."/>
            <person name="Wang M."/>
            <person name="Iakiviak M."/>
            <person name="Nagashima K."/>
            <person name="Zhao A."/>
            <person name="Murugkar P."/>
            <person name="Patil A."/>
            <person name="Atabakhsh K."/>
            <person name="Weakley A."/>
            <person name="Yan J."/>
            <person name="Brumbaugh A.R."/>
            <person name="Higginbottom S."/>
            <person name="Dimas A."/>
            <person name="Shiver A.L."/>
            <person name="Deutschbauer A."/>
            <person name="Neff N."/>
            <person name="Sonnenburg J.L."/>
            <person name="Huang K.C."/>
            <person name="Fischbach M.A."/>
        </authorList>
    </citation>
    <scope>NUCLEOTIDE SEQUENCE</scope>
    <source>
        <strain evidence="3">DSM 19829</strain>
    </source>
</reference>
<organism evidence="3 4">
    <name type="scientific">Ruminococcus gauvreauii</name>
    <dbReference type="NCBI Taxonomy" id="438033"/>
    <lineage>
        <taxon>Bacteria</taxon>
        <taxon>Bacillati</taxon>
        <taxon>Bacillota</taxon>
        <taxon>Clostridia</taxon>
        <taxon>Eubacteriales</taxon>
        <taxon>Oscillospiraceae</taxon>
        <taxon>Ruminococcus</taxon>
    </lineage>
</organism>
<accession>A0ABY5VJ35</accession>
<comment type="similarity">
    <text evidence="1">Belongs to the ADP-ribosylglycohydrolase family.</text>
</comment>
<keyword evidence="4" id="KW-1185">Reference proteome</keyword>
<dbReference type="PANTHER" id="PTHR16222">
    <property type="entry name" value="ADP-RIBOSYLGLYCOHYDROLASE"/>
    <property type="match status" value="1"/>
</dbReference>
<name>A0ABY5VJ35_9FIRM</name>
<dbReference type="SUPFAM" id="SSF101478">
    <property type="entry name" value="ADP-ribosylglycohydrolase"/>
    <property type="match status" value="1"/>
</dbReference>
<dbReference type="Gene3D" id="1.10.4080.10">
    <property type="entry name" value="ADP-ribosylation/Crystallin J1"/>
    <property type="match status" value="1"/>
</dbReference>
<dbReference type="PANTHER" id="PTHR16222:SF24">
    <property type="entry name" value="ADP-RIBOSYLHYDROLASE ARH3"/>
    <property type="match status" value="1"/>
</dbReference>
<protein>
    <submittedName>
        <fullName evidence="3">ADP-ribosylglycohydrolase family protein</fullName>
    </submittedName>
</protein>
<dbReference type="InterPro" id="IPR036705">
    <property type="entry name" value="Ribosyl_crysJ1_sf"/>
</dbReference>
<dbReference type="InterPro" id="IPR005502">
    <property type="entry name" value="Ribosyl_crysJ1"/>
</dbReference>
<evidence type="ECO:0000313" key="3">
    <source>
        <dbReference type="EMBL" id="UWP60407.1"/>
    </source>
</evidence>
<dbReference type="Proteomes" id="UP001060164">
    <property type="component" value="Chromosome"/>
</dbReference>
<dbReference type="Pfam" id="PF03747">
    <property type="entry name" value="ADP_ribosyl_GH"/>
    <property type="match status" value="1"/>
</dbReference>
<dbReference type="EMBL" id="CP102290">
    <property type="protein sequence ID" value="UWP60407.1"/>
    <property type="molecule type" value="Genomic_DNA"/>
</dbReference>
<proteinExistence type="inferred from homology"/>
<evidence type="ECO:0000256" key="2">
    <source>
        <dbReference type="ARBA" id="ARBA00022801"/>
    </source>
</evidence>
<gene>
    <name evidence="3" type="ORF">NQ502_04970</name>
</gene>
<dbReference type="RefSeq" id="WP_028529832.1">
    <property type="nucleotide sequence ID" value="NZ_CABLBR010000034.1"/>
</dbReference>
<sequence>MLKGAVIGVAVGDALGVPVEFKRRGSFSVKDMQGYGTHSQPPGTWSDDTSMTIATCASIKRKGIVDCSDIMKCFSDWYETGAYTAGGTVFDIGNTTLQAINRYRNGEVPVNCGIDSVSANGNGSLMRILPLAFMKSTKEEICNVSRLTHAHQISLKACCIYVEIARRLLNRESIKEILLSLSYKAPFNRLNRLETLPEAAIQSSGYVVHTLEAALWCLVNTGTFEQCVLKAVNLGEDTDTTAAVAGGIAGIVYGYESIPRNWVMTLRNRKIIENTLFI</sequence>
<evidence type="ECO:0000256" key="1">
    <source>
        <dbReference type="ARBA" id="ARBA00010702"/>
    </source>
</evidence>
<dbReference type="InterPro" id="IPR050792">
    <property type="entry name" value="ADP-ribosylglycohydrolase"/>
</dbReference>